<sequence length="109" mass="11824">MQIKESFIEQGVESIGAGDYSRSCMPKINPCKSSASHQCPKQMMIAFNPANHWRWARRDKTAKSSGSGVPAGIAQVSVARVRQSEPAPALQASSVIFRGPSVPQARVQR</sequence>
<dbReference type="EMBL" id="CP069111">
    <property type="protein sequence ID" value="QSS61468.1"/>
    <property type="molecule type" value="Genomic_DNA"/>
</dbReference>
<gene>
    <name evidence="1" type="ORF">I7I51_03643</name>
</gene>
<proteinExistence type="predicted"/>
<dbReference type="VEuPathDB" id="FungiDB:I7I51_03643"/>
<protein>
    <submittedName>
        <fullName evidence="1">Uncharacterized protein</fullName>
    </submittedName>
</protein>
<name>A0A8A1M4R4_AJECA</name>
<accession>A0A8A1M4R4</accession>
<evidence type="ECO:0000313" key="2">
    <source>
        <dbReference type="Proteomes" id="UP000663671"/>
    </source>
</evidence>
<organism evidence="1 2">
    <name type="scientific">Ajellomyces capsulatus</name>
    <name type="common">Darling's disease fungus</name>
    <name type="synonym">Histoplasma capsulatum</name>
    <dbReference type="NCBI Taxonomy" id="5037"/>
    <lineage>
        <taxon>Eukaryota</taxon>
        <taxon>Fungi</taxon>
        <taxon>Dikarya</taxon>
        <taxon>Ascomycota</taxon>
        <taxon>Pezizomycotina</taxon>
        <taxon>Eurotiomycetes</taxon>
        <taxon>Eurotiomycetidae</taxon>
        <taxon>Onygenales</taxon>
        <taxon>Ajellomycetaceae</taxon>
        <taxon>Histoplasma</taxon>
    </lineage>
</organism>
<dbReference type="AlphaFoldDB" id="A0A8A1M4R4"/>
<dbReference type="Proteomes" id="UP000663671">
    <property type="component" value="Chromosome 5"/>
</dbReference>
<reference evidence="1" key="1">
    <citation type="submission" date="2021-01" db="EMBL/GenBank/DDBJ databases">
        <title>Chromosome-level genome assembly of a human fungal pathogen reveals clustering of transcriptionally co-regulated genes.</title>
        <authorList>
            <person name="Voorhies M."/>
            <person name="Cohen S."/>
            <person name="Shea T.P."/>
            <person name="Petrus S."/>
            <person name="Munoz J.F."/>
            <person name="Poplawski S."/>
            <person name="Goldman W.E."/>
            <person name="Michael T."/>
            <person name="Cuomo C.A."/>
            <person name="Sil A."/>
            <person name="Beyhan S."/>
        </authorList>
    </citation>
    <scope>NUCLEOTIDE SEQUENCE</scope>
    <source>
        <strain evidence="1">WU24</strain>
    </source>
</reference>
<evidence type="ECO:0000313" key="1">
    <source>
        <dbReference type="EMBL" id="QSS61468.1"/>
    </source>
</evidence>